<dbReference type="AlphaFoldDB" id="A0A6C0B972"/>
<sequence>MNPTPYEELIPGKIYYIYQPSTQHLTHGFYRGTFVKKIKFSNFDYLLSLFEDVSGLKPLEYLGEGNFGKTEQYYELEKIKENSINAKEKMESRTLDIILKSILNEDFIY</sequence>
<proteinExistence type="predicted"/>
<reference evidence="1" key="1">
    <citation type="journal article" date="2020" name="Nature">
        <title>Giant virus diversity and host interactions through global metagenomics.</title>
        <authorList>
            <person name="Schulz F."/>
            <person name="Roux S."/>
            <person name="Paez-Espino D."/>
            <person name="Jungbluth S."/>
            <person name="Walsh D.A."/>
            <person name="Denef V.J."/>
            <person name="McMahon K.D."/>
            <person name="Konstantinidis K.T."/>
            <person name="Eloe-Fadrosh E.A."/>
            <person name="Kyrpides N.C."/>
            <person name="Woyke T."/>
        </authorList>
    </citation>
    <scope>NUCLEOTIDE SEQUENCE</scope>
    <source>
        <strain evidence="1">GVMAG-M-3300010158-55</strain>
    </source>
</reference>
<organism evidence="1">
    <name type="scientific">viral metagenome</name>
    <dbReference type="NCBI Taxonomy" id="1070528"/>
    <lineage>
        <taxon>unclassified sequences</taxon>
        <taxon>metagenomes</taxon>
        <taxon>organismal metagenomes</taxon>
    </lineage>
</organism>
<protein>
    <submittedName>
        <fullName evidence="1">Uncharacterized protein</fullName>
    </submittedName>
</protein>
<name>A0A6C0B972_9ZZZZ</name>
<evidence type="ECO:0000313" key="1">
    <source>
        <dbReference type="EMBL" id="QHS88592.1"/>
    </source>
</evidence>
<dbReference type="EMBL" id="MN739100">
    <property type="protein sequence ID" value="QHS88592.1"/>
    <property type="molecule type" value="Genomic_DNA"/>
</dbReference>
<accession>A0A6C0B972</accession>